<feature type="transmembrane region" description="Helical" evidence="11">
    <location>
        <begin position="399"/>
        <end position="416"/>
    </location>
</feature>
<dbReference type="SUPFAM" id="SSF47699">
    <property type="entry name" value="Bifunctional inhibitor/lipid-transfer protein/seed storage 2S albumin"/>
    <property type="match status" value="1"/>
</dbReference>
<evidence type="ECO:0000256" key="11">
    <source>
        <dbReference type="SAM" id="Phobius"/>
    </source>
</evidence>
<dbReference type="PROSITE" id="PS50888">
    <property type="entry name" value="BHLH"/>
    <property type="match status" value="1"/>
</dbReference>
<protein>
    <recommendedName>
        <fullName evidence="8">Non-specific lipid-transfer protein</fullName>
    </recommendedName>
</protein>
<organism evidence="14 15">
    <name type="scientific">Oldenlandia corymbosa var. corymbosa</name>
    <dbReference type="NCBI Taxonomy" id="529605"/>
    <lineage>
        <taxon>Eukaryota</taxon>
        <taxon>Viridiplantae</taxon>
        <taxon>Streptophyta</taxon>
        <taxon>Embryophyta</taxon>
        <taxon>Tracheophyta</taxon>
        <taxon>Spermatophyta</taxon>
        <taxon>Magnoliopsida</taxon>
        <taxon>eudicotyledons</taxon>
        <taxon>Gunneridae</taxon>
        <taxon>Pentapetalae</taxon>
        <taxon>asterids</taxon>
        <taxon>lamiids</taxon>
        <taxon>Gentianales</taxon>
        <taxon>Rubiaceae</taxon>
        <taxon>Rubioideae</taxon>
        <taxon>Spermacoceae</taxon>
        <taxon>Hedyotis-Oldenlandia complex</taxon>
        <taxon>Oldenlandia</taxon>
    </lineage>
</organism>
<accession>A0AAV1BWS0</accession>
<dbReference type="SMART" id="SM00353">
    <property type="entry name" value="HLH"/>
    <property type="match status" value="1"/>
</dbReference>
<evidence type="ECO:0000256" key="9">
    <source>
        <dbReference type="SAM" id="Coils"/>
    </source>
</evidence>
<dbReference type="GO" id="GO:0006869">
    <property type="term" value="P:lipid transport"/>
    <property type="evidence" value="ECO:0007669"/>
    <property type="project" value="InterPro"/>
</dbReference>
<evidence type="ECO:0000256" key="2">
    <source>
        <dbReference type="ARBA" id="ARBA00009748"/>
    </source>
</evidence>
<comment type="subcellular location">
    <subcellularLocation>
        <location evidence="1">Nucleus</location>
    </subcellularLocation>
</comment>
<feature type="region of interest" description="Disordered" evidence="10">
    <location>
        <begin position="122"/>
        <end position="146"/>
    </location>
</feature>
<evidence type="ECO:0000256" key="5">
    <source>
        <dbReference type="ARBA" id="ARBA00023121"/>
    </source>
</evidence>
<dbReference type="InterPro" id="IPR054502">
    <property type="entry name" value="bHLH-TF_ACT-like_plant"/>
</dbReference>
<feature type="compositionally biased region" description="Basic and acidic residues" evidence="10">
    <location>
        <begin position="130"/>
        <end position="146"/>
    </location>
</feature>
<keyword evidence="5 8" id="KW-0446">Lipid-binding</keyword>
<dbReference type="PRINTS" id="PR00382">
    <property type="entry name" value="LIPIDTRNSFER"/>
</dbReference>
<evidence type="ECO:0000256" key="12">
    <source>
        <dbReference type="SAM" id="SignalP"/>
    </source>
</evidence>
<dbReference type="GO" id="GO:0043565">
    <property type="term" value="F:sequence-specific DNA binding"/>
    <property type="evidence" value="ECO:0007669"/>
    <property type="project" value="TreeGrafter"/>
</dbReference>
<dbReference type="SUPFAM" id="SSF47459">
    <property type="entry name" value="HLH, helix-loop-helix DNA-binding domain"/>
    <property type="match status" value="1"/>
</dbReference>
<dbReference type="Gene3D" id="4.10.280.10">
    <property type="entry name" value="Helix-loop-helix DNA-binding domain"/>
    <property type="match status" value="1"/>
</dbReference>
<keyword evidence="15" id="KW-1185">Reference proteome</keyword>
<comment type="function">
    <text evidence="8">Plant non-specific lipid-transfer proteins transfer phospholipids as well as galactolipids across membranes. May play a role in wax or cutin deposition in the cell walls of expanding epidermal cells and certain secretory tissues.</text>
</comment>
<dbReference type="GO" id="GO:0008289">
    <property type="term" value="F:lipid binding"/>
    <property type="evidence" value="ECO:0007669"/>
    <property type="project" value="UniProtKB-KW"/>
</dbReference>
<keyword evidence="11" id="KW-0472">Membrane</keyword>
<dbReference type="InterPro" id="IPR011598">
    <property type="entry name" value="bHLH_dom"/>
</dbReference>
<dbReference type="Proteomes" id="UP001161247">
    <property type="component" value="Chromosome 1"/>
</dbReference>
<keyword evidence="12" id="KW-0732">Signal</keyword>
<keyword evidence="4" id="KW-0805">Transcription regulation</keyword>
<keyword evidence="3 8" id="KW-0813">Transport</keyword>
<evidence type="ECO:0000256" key="6">
    <source>
        <dbReference type="ARBA" id="ARBA00023163"/>
    </source>
</evidence>
<dbReference type="Pfam" id="PF00010">
    <property type="entry name" value="HLH"/>
    <property type="match status" value="1"/>
</dbReference>
<evidence type="ECO:0000256" key="4">
    <source>
        <dbReference type="ARBA" id="ARBA00023015"/>
    </source>
</evidence>
<evidence type="ECO:0000259" key="13">
    <source>
        <dbReference type="PROSITE" id="PS50888"/>
    </source>
</evidence>
<dbReference type="GO" id="GO:0046983">
    <property type="term" value="F:protein dimerization activity"/>
    <property type="evidence" value="ECO:0007669"/>
    <property type="project" value="InterPro"/>
</dbReference>
<feature type="signal peptide" evidence="12">
    <location>
        <begin position="1"/>
        <end position="32"/>
    </location>
</feature>
<evidence type="ECO:0000256" key="1">
    <source>
        <dbReference type="ARBA" id="ARBA00004123"/>
    </source>
</evidence>
<dbReference type="SMART" id="SM00499">
    <property type="entry name" value="AAI"/>
    <property type="match status" value="1"/>
</dbReference>
<evidence type="ECO:0000256" key="3">
    <source>
        <dbReference type="ARBA" id="ARBA00022448"/>
    </source>
</evidence>
<dbReference type="InterPro" id="IPR016140">
    <property type="entry name" value="Bifunc_inhib/LTP/seed_store"/>
</dbReference>
<dbReference type="PANTHER" id="PTHR31945">
    <property type="entry name" value="TRANSCRIPTION FACTOR SCREAM2-RELATED"/>
    <property type="match status" value="1"/>
</dbReference>
<evidence type="ECO:0000256" key="7">
    <source>
        <dbReference type="ARBA" id="ARBA00023242"/>
    </source>
</evidence>
<dbReference type="Pfam" id="PF00234">
    <property type="entry name" value="Tryp_alpha_amyl"/>
    <property type="match status" value="1"/>
</dbReference>
<keyword evidence="11" id="KW-1133">Transmembrane helix</keyword>
<gene>
    <name evidence="14" type="ORF">OLC1_LOCUS454</name>
</gene>
<evidence type="ECO:0000256" key="8">
    <source>
        <dbReference type="RuleBase" id="RU000628"/>
    </source>
</evidence>
<dbReference type="Gene3D" id="1.10.110.10">
    <property type="entry name" value="Plant lipid-transfer and hydrophobic proteins"/>
    <property type="match status" value="1"/>
</dbReference>
<feature type="chain" id="PRO_5043841409" description="Non-specific lipid-transfer protein" evidence="12">
    <location>
        <begin position="33"/>
        <end position="427"/>
    </location>
</feature>
<dbReference type="CDD" id="cd01960">
    <property type="entry name" value="nsLTP1"/>
    <property type="match status" value="1"/>
</dbReference>
<dbReference type="GO" id="GO:0003700">
    <property type="term" value="F:DNA-binding transcription factor activity"/>
    <property type="evidence" value="ECO:0007669"/>
    <property type="project" value="TreeGrafter"/>
</dbReference>
<dbReference type="InterPro" id="IPR051358">
    <property type="entry name" value="TF_AMS/ICE1/BHLH6-like"/>
</dbReference>
<evidence type="ECO:0000256" key="10">
    <source>
        <dbReference type="SAM" id="MobiDB-lite"/>
    </source>
</evidence>
<feature type="coiled-coil region" evidence="9">
    <location>
        <begin position="147"/>
        <end position="207"/>
    </location>
</feature>
<dbReference type="EMBL" id="OX459118">
    <property type="protein sequence ID" value="CAI9087695.1"/>
    <property type="molecule type" value="Genomic_DNA"/>
</dbReference>
<dbReference type="PANTHER" id="PTHR31945:SF20">
    <property type="entry name" value="TRANSCRIPTION FACTOR DYT1"/>
    <property type="match status" value="1"/>
</dbReference>
<comment type="similarity">
    <text evidence="2 8">Belongs to the plant LTP family.</text>
</comment>
<dbReference type="InterPro" id="IPR036638">
    <property type="entry name" value="HLH_DNA-bd_sf"/>
</dbReference>
<feature type="domain" description="BHLH" evidence="13">
    <location>
        <begin position="141"/>
        <end position="190"/>
    </location>
</feature>
<dbReference type="InterPro" id="IPR036312">
    <property type="entry name" value="Bifun_inhib/LTP/seed_sf"/>
</dbReference>
<reference evidence="14" key="1">
    <citation type="submission" date="2023-03" db="EMBL/GenBank/DDBJ databases">
        <authorList>
            <person name="Julca I."/>
        </authorList>
    </citation>
    <scope>NUCLEOTIDE SEQUENCE</scope>
</reference>
<name>A0AAV1BWS0_OLDCO</name>
<keyword evidence="9" id="KW-0175">Coiled coil</keyword>
<evidence type="ECO:0000313" key="14">
    <source>
        <dbReference type="EMBL" id="CAI9087695.1"/>
    </source>
</evidence>
<keyword evidence="6" id="KW-0804">Transcription</keyword>
<dbReference type="GO" id="GO:0005634">
    <property type="term" value="C:nucleus"/>
    <property type="evidence" value="ECO:0007669"/>
    <property type="project" value="UniProtKB-SubCell"/>
</dbReference>
<keyword evidence="11" id="KW-0812">Transmembrane</keyword>
<evidence type="ECO:0000313" key="15">
    <source>
        <dbReference type="Proteomes" id="UP001161247"/>
    </source>
</evidence>
<dbReference type="AlphaFoldDB" id="A0AAV1BWS0"/>
<dbReference type="InterPro" id="IPR000528">
    <property type="entry name" value="Plant_nsLTP"/>
</dbReference>
<sequence length="427" mass="46538">MAMKFNGAVSSLAVVCMVAMGFSLSFPHAAEAAFSCQQVMSHLAPCLTYLEGGSDAPAFSCCDGVRAVNDAAGTTSDRQDACRCLKSIAGSIPAIKPDNAANLPSLCSVNVPYPISFATDCDNTTEEDDSSRRNSDDDTKEFKSKNLKAERKRRKKLSDRLLELRSLCPNITNMNKATIITDAITCIQNLQNTVEELSDELHSIDALLKEEMIPCKNEVKIHGAELEMKECGLQTEVQVTHLYGNKLWIQIICQKKNGALTKLIEAITVLGFHPQDTSVTTIKGGLLVTLCVEAYHGGFIEVAKIRDFLMDTVRNMKSSSERLNKFIQNASPAEVSFFIGNAQAAARRLQFSWPPLSSPSASPAPSEEGGFVDPADPVLLTHVRSRHHSLNGSMACGDMILGGFATALIASIYCYIRITRKYHQPHS</sequence>
<dbReference type="Pfam" id="PF22754">
    <property type="entry name" value="bHLH-TF_ACT-like_plant"/>
    <property type="match status" value="1"/>
</dbReference>
<proteinExistence type="inferred from homology"/>
<keyword evidence="7" id="KW-0539">Nucleus</keyword>